<dbReference type="EMBL" id="PHQP01000006">
    <property type="protein sequence ID" value="RAV34767.1"/>
    <property type="molecule type" value="Genomic_DNA"/>
</dbReference>
<organism evidence="3 4">
    <name type="scientific">Corynebacterium heidelbergense</name>
    <dbReference type="NCBI Taxonomy" id="2055947"/>
    <lineage>
        <taxon>Bacteria</taxon>
        <taxon>Bacillati</taxon>
        <taxon>Actinomycetota</taxon>
        <taxon>Actinomycetes</taxon>
        <taxon>Mycobacteriales</taxon>
        <taxon>Corynebacteriaceae</taxon>
        <taxon>Corynebacterium</taxon>
    </lineage>
</organism>
<sequence>MARRVETAVRRMAAVQKEREAAVQRERELRAQLVTAVGEAVVSAVEKPRSRWAAFRTKPLDDLLVEIGLVQGHREDTTITDSDGQGGPEAASPGGAHPQESATEDR</sequence>
<name>A0A364VDP7_9CORY</name>
<feature type="coiled-coil region" evidence="1">
    <location>
        <begin position="5"/>
        <end position="32"/>
    </location>
</feature>
<protein>
    <submittedName>
        <fullName evidence="3">Uncharacterized protein</fullName>
    </submittedName>
</protein>
<gene>
    <name evidence="3" type="ORF">CWC39_01605</name>
</gene>
<proteinExistence type="predicted"/>
<keyword evidence="1" id="KW-0175">Coiled coil</keyword>
<feature type="region of interest" description="Disordered" evidence="2">
    <location>
        <begin position="72"/>
        <end position="106"/>
    </location>
</feature>
<comment type="caution">
    <text evidence="3">The sequence shown here is derived from an EMBL/GenBank/DDBJ whole genome shotgun (WGS) entry which is preliminary data.</text>
</comment>
<dbReference type="Proteomes" id="UP000251047">
    <property type="component" value="Unassembled WGS sequence"/>
</dbReference>
<reference evidence="3 4" key="1">
    <citation type="journal article" date="2018" name="Syst. Appl. Microbiol.">
        <title>Corynebacterium heidelbergense sp. nov., isolated from the preen glands of Egyptian geese (Alopochen aegyptiacus).</title>
        <authorList>
            <person name="Braun M.S."/>
            <person name="Wang E."/>
            <person name="Zimmermann S."/>
            <person name="Wink M."/>
        </authorList>
    </citation>
    <scope>NUCLEOTIDE SEQUENCE [LARGE SCALE GENOMIC DNA]</scope>
    <source>
        <strain evidence="3 4">DSM 104638</strain>
    </source>
</reference>
<evidence type="ECO:0000313" key="4">
    <source>
        <dbReference type="Proteomes" id="UP000251047"/>
    </source>
</evidence>
<evidence type="ECO:0000256" key="2">
    <source>
        <dbReference type="SAM" id="MobiDB-lite"/>
    </source>
</evidence>
<dbReference type="AlphaFoldDB" id="A0A364VDP7"/>
<accession>A0A364VDP7</accession>
<evidence type="ECO:0000256" key="1">
    <source>
        <dbReference type="SAM" id="Coils"/>
    </source>
</evidence>
<evidence type="ECO:0000313" key="3">
    <source>
        <dbReference type="EMBL" id="RAV34767.1"/>
    </source>
</evidence>
<dbReference type="RefSeq" id="WP_112768775.1">
    <property type="nucleotide sequence ID" value="NZ_CP063191.1"/>
</dbReference>